<gene>
    <name evidence="3" type="ORF">HT99x_000700</name>
    <name evidence="2" type="ORF">HT99x_02946</name>
</gene>
<feature type="compositionally biased region" description="Polar residues" evidence="1">
    <location>
        <begin position="7"/>
        <end position="40"/>
    </location>
</feature>
<evidence type="ECO:0000313" key="3">
    <source>
        <dbReference type="EMBL" id="MCS5709936.1"/>
    </source>
</evidence>
<feature type="compositionally biased region" description="Polar residues" evidence="1">
    <location>
        <begin position="200"/>
        <end position="211"/>
    </location>
</feature>
<organism evidence="2">
    <name type="scientific">Candidatus Berkiella aquae</name>
    <dbReference type="NCBI Taxonomy" id="295108"/>
    <lineage>
        <taxon>Bacteria</taxon>
        <taxon>Pseudomonadati</taxon>
        <taxon>Pseudomonadota</taxon>
        <taxon>Gammaproteobacteria</taxon>
        <taxon>Candidatus Berkiellales</taxon>
        <taxon>Candidatus Berkiellaceae</taxon>
        <taxon>Candidatus Berkiella</taxon>
    </lineage>
</organism>
<feature type="compositionally biased region" description="Low complexity" evidence="1">
    <location>
        <begin position="183"/>
        <end position="194"/>
    </location>
</feature>
<dbReference type="STRING" id="295108.HT99x_02946"/>
<name>A0A0Q9YPH2_9GAMM</name>
<evidence type="ECO:0000256" key="1">
    <source>
        <dbReference type="SAM" id="MobiDB-lite"/>
    </source>
</evidence>
<reference evidence="2" key="1">
    <citation type="submission" date="2015-09" db="EMBL/GenBank/DDBJ databases">
        <title>Draft Genome Sequences of Two Novel Amoeba-resistant Intranuclear Bacteria, Candidatus Berkiella cookevillensis and Candidatus Berkiella aquae.</title>
        <authorList>
            <person name="Mehari Y.T."/>
            <person name="Arivett B.A."/>
            <person name="Farone A.L."/>
            <person name="Gunderson J.H."/>
            <person name="Farone M.B."/>
        </authorList>
    </citation>
    <scope>NUCLEOTIDE SEQUENCE [LARGE SCALE GENOMIC DNA]</scope>
    <source>
        <strain evidence="2">HT99</strain>
    </source>
</reference>
<keyword evidence="4" id="KW-1185">Reference proteome</keyword>
<feature type="region of interest" description="Disordered" evidence="1">
    <location>
        <begin position="1"/>
        <end position="114"/>
    </location>
</feature>
<feature type="compositionally biased region" description="Polar residues" evidence="1">
    <location>
        <begin position="79"/>
        <end position="90"/>
    </location>
</feature>
<feature type="region of interest" description="Disordered" evidence="1">
    <location>
        <begin position="175"/>
        <end position="217"/>
    </location>
</feature>
<accession>A0A0Q9YPH2</accession>
<proteinExistence type="predicted"/>
<sequence length="217" mass="23607">MEKNDNDPSNSNNEGQSNPQNNPEAQNNLSQQTKVVSSGIRQRRVPASWEGRLMPSILRGSTAHNQKIREQLAKESEQQTKASAPVSSAVTLREPSALSRAQRLPISSGTTLRGPDVLSTEQLIAAARRYLLSRTKALSTTSSSNAKLPSKPTQKVVPEISKNVSILTGYETLSERSLQKKYPTSPTATEASTTLKEEALNQNPSSMTNAPATKRLR</sequence>
<evidence type="ECO:0000313" key="2">
    <source>
        <dbReference type="EMBL" id="KRG18660.1"/>
    </source>
</evidence>
<evidence type="ECO:0000313" key="4">
    <source>
        <dbReference type="Proteomes" id="UP000051497"/>
    </source>
</evidence>
<dbReference type="EMBL" id="LKAJ02000001">
    <property type="protein sequence ID" value="MCS5709936.1"/>
    <property type="molecule type" value="Genomic_DNA"/>
</dbReference>
<reference evidence="3" key="2">
    <citation type="journal article" date="2016" name="Genome Announc.">
        <title>Draft Genome Sequences of Two Novel Amoeba-Resistant Intranuclear Bacteria, 'Candidatus Berkiella cookevillensis' and 'Candidatus Berkiella aquae'.</title>
        <authorList>
            <person name="Mehari Y.T."/>
            <person name="Arivett B.A."/>
            <person name="Farone A.L."/>
            <person name="Gunderson J.H."/>
            <person name="Farone M.B."/>
        </authorList>
    </citation>
    <scope>NUCLEOTIDE SEQUENCE</scope>
    <source>
        <strain evidence="3">HT99</strain>
    </source>
</reference>
<dbReference type="RefSeq" id="WP_075067538.1">
    <property type="nucleotide sequence ID" value="NZ_LKAJ02000001.1"/>
</dbReference>
<dbReference type="AlphaFoldDB" id="A0A0Q9YPH2"/>
<comment type="caution">
    <text evidence="2">The sequence shown here is derived from an EMBL/GenBank/DDBJ whole genome shotgun (WGS) entry which is preliminary data.</text>
</comment>
<reference evidence="3" key="3">
    <citation type="submission" date="2021-06" db="EMBL/GenBank/DDBJ databases">
        <title>Genomic Description and Analysis of Intracellular Bacteria, Candidatus Berkiella cookevillensis and Candidatus Berkiella aquae.</title>
        <authorList>
            <person name="Kidane D.T."/>
            <person name="Mehari Y.T."/>
            <person name="Rice F.C."/>
            <person name="Arivett B.A."/>
            <person name="Farone A.L."/>
            <person name="Berk S.G."/>
            <person name="Farone M.B."/>
        </authorList>
    </citation>
    <scope>NUCLEOTIDE SEQUENCE</scope>
    <source>
        <strain evidence="3">HT99</strain>
    </source>
</reference>
<protein>
    <submittedName>
        <fullName evidence="2">Uncharacterized protein</fullName>
    </submittedName>
</protein>
<feature type="compositionally biased region" description="Basic and acidic residues" evidence="1">
    <location>
        <begin position="67"/>
        <end position="78"/>
    </location>
</feature>
<dbReference type="Proteomes" id="UP000051497">
    <property type="component" value="Unassembled WGS sequence"/>
</dbReference>
<dbReference type="EMBL" id="LKAJ01000019">
    <property type="protein sequence ID" value="KRG18660.1"/>
    <property type="molecule type" value="Genomic_DNA"/>
</dbReference>